<protein>
    <submittedName>
        <fullName evidence="3">Uncharacterized protein</fullName>
    </submittedName>
</protein>
<reference evidence="3 4" key="1">
    <citation type="journal article" date="2018" name="Front. Microbiol.">
        <title>Genome-Wide Analysis of Corynespora cassiicola Leaf Fall Disease Putative Effectors.</title>
        <authorList>
            <person name="Lopez D."/>
            <person name="Ribeiro S."/>
            <person name="Label P."/>
            <person name="Fumanal B."/>
            <person name="Venisse J.S."/>
            <person name="Kohler A."/>
            <person name="de Oliveira R.R."/>
            <person name="Labutti K."/>
            <person name="Lipzen A."/>
            <person name="Lail K."/>
            <person name="Bauer D."/>
            <person name="Ohm R.A."/>
            <person name="Barry K.W."/>
            <person name="Spatafora J."/>
            <person name="Grigoriev I.V."/>
            <person name="Martin F.M."/>
            <person name="Pujade-Renaud V."/>
        </authorList>
    </citation>
    <scope>NUCLEOTIDE SEQUENCE [LARGE SCALE GENOMIC DNA]</scope>
    <source>
        <strain evidence="3 4">Philippines</strain>
    </source>
</reference>
<accession>A0A2T2N4R8</accession>
<dbReference type="AlphaFoldDB" id="A0A2T2N4R8"/>
<keyword evidence="2" id="KW-0732">Signal</keyword>
<feature type="compositionally biased region" description="Low complexity" evidence="1">
    <location>
        <begin position="234"/>
        <end position="258"/>
    </location>
</feature>
<dbReference type="EMBL" id="KZ678149">
    <property type="protein sequence ID" value="PSN60423.1"/>
    <property type="molecule type" value="Genomic_DNA"/>
</dbReference>
<evidence type="ECO:0000256" key="1">
    <source>
        <dbReference type="SAM" id="MobiDB-lite"/>
    </source>
</evidence>
<evidence type="ECO:0000313" key="3">
    <source>
        <dbReference type="EMBL" id="PSN60423.1"/>
    </source>
</evidence>
<evidence type="ECO:0000313" key="4">
    <source>
        <dbReference type="Proteomes" id="UP000240883"/>
    </source>
</evidence>
<name>A0A2T2N4R8_CORCC</name>
<evidence type="ECO:0000256" key="2">
    <source>
        <dbReference type="SAM" id="SignalP"/>
    </source>
</evidence>
<sequence>MHIFIPSLLLVATSGASAQTTRTLLNLAYIPWDEDPITLTVKGTESGLTTYENLCPVTPTQYPTTPTHDPNGGFDVDEFSSMIVSVTATGITATGIPPHQTSSRPFTYCIDNTPFTLIQGASTWSFHYQSEWLLSDGQCSWDGSVPSTEASLTCTTTRSMGLGDPTDAPTLTTRTWTFYEASTPQGPASEFITDLGWIWQVATILGEGESVSGMATGTERSPIPSETGASQTRESTGAAEETGTAAATGTGEEAPESTNAAGGVAPTGLGVMVGGVVGILAAAVAL</sequence>
<feature type="chain" id="PRO_5015479704" evidence="2">
    <location>
        <begin position="19"/>
        <end position="286"/>
    </location>
</feature>
<keyword evidence="4" id="KW-1185">Reference proteome</keyword>
<proteinExistence type="predicted"/>
<feature type="signal peptide" evidence="2">
    <location>
        <begin position="1"/>
        <end position="18"/>
    </location>
</feature>
<organism evidence="3 4">
    <name type="scientific">Corynespora cassiicola Philippines</name>
    <dbReference type="NCBI Taxonomy" id="1448308"/>
    <lineage>
        <taxon>Eukaryota</taxon>
        <taxon>Fungi</taxon>
        <taxon>Dikarya</taxon>
        <taxon>Ascomycota</taxon>
        <taxon>Pezizomycotina</taxon>
        <taxon>Dothideomycetes</taxon>
        <taxon>Pleosporomycetidae</taxon>
        <taxon>Pleosporales</taxon>
        <taxon>Corynesporascaceae</taxon>
        <taxon>Corynespora</taxon>
    </lineage>
</organism>
<gene>
    <name evidence="3" type="ORF">BS50DRAFT_640173</name>
</gene>
<feature type="region of interest" description="Disordered" evidence="1">
    <location>
        <begin position="210"/>
        <end position="261"/>
    </location>
</feature>
<dbReference type="Proteomes" id="UP000240883">
    <property type="component" value="Unassembled WGS sequence"/>
</dbReference>